<evidence type="ECO:0000256" key="1">
    <source>
        <dbReference type="ARBA" id="ARBA00022505"/>
    </source>
</evidence>
<dbReference type="SUPFAM" id="SSF54665">
    <property type="entry name" value="CO dehydrogenase molybdoprotein N-domain-like"/>
    <property type="match status" value="1"/>
</dbReference>
<sequence>MSEKFTNAGHSHSKIDSIALACGNEKYTDDFMTDTPLHIAFLYSDIANGIISSIDYKAAEQADGVKLILYHGNTPDTLHTTAGQGYPEPSPYDCRMFDKKVRFVGDRIAAVVADTYKQAEAALKLIKVEIEQLPALFDIEKAIDAGSPVIHSDDEYPAIPVTYKPEENIAAEIVTGFGDLEKGFKQADLIIDETYSMQYASHCATEPHAVSVHFDERGRLVIITATQVPYHVRRIVSIVCGIEIKNIRVIKPRVGGGFGGKQEVFLEQVAALAAWRLKRSIKIVLSRKEVFISARTRHAMRSRIKMGVQKDGTITALDVDDLMNAGAYAPHALTVLSNAGAKVLPLFNKIENLRFSGRSVYTNLPVGGAYRGYGATQGYFALNQHIDEAARYCGEDFCEYVKKRHIKSGETSRVFEALGEGKEGVRQFIKSCGLTECIDRGAKAIEWEKLRGKKLRNGNRIRGVGAAVAMQGSGIPEIDMASCHIKMNEDGSFNLNTGATDIGTGSDTILAQIAAEALKTDYSKMIVLSSDTDTTPFDTGAYASSTTYITGNAVKQCALKVYDLILKAASEMLGADKNELKVEDSKVSSRDGRTVEYGEICAFRLYTSGQLQIQASSSFVAHESPPPFTAQFADLEVDIETGEIILNRIAAAVDCGHPLNPLLAEGQVEGAVLNGISYALTEDYIFNSNGRMTNPDLGRYKIFNTVDTPEIITILADTYEDTGPYGAKSVGEIALNGPAPAIANAVYDAVGIRLRHTPFTPEKVWKLLNEQ</sequence>
<organism evidence="4 5">
    <name type="scientific">Candidatus Thalassospirochaeta sargassi</name>
    <dbReference type="NCBI Taxonomy" id="3119039"/>
    <lineage>
        <taxon>Bacteria</taxon>
        <taxon>Pseudomonadati</taxon>
        <taxon>Spirochaetota</taxon>
        <taxon>Spirochaetia</taxon>
        <taxon>Spirochaetales</taxon>
        <taxon>Spirochaetaceae</taxon>
        <taxon>Candidatus Thalassospirochaeta</taxon>
    </lineage>
</organism>
<dbReference type="AlphaFoldDB" id="A0AAJ1IFD2"/>
<feature type="domain" description="Aldehyde oxidase/xanthine dehydrogenase a/b hammerhead" evidence="3">
    <location>
        <begin position="22"/>
        <end position="134"/>
    </location>
</feature>
<dbReference type="SMART" id="SM01008">
    <property type="entry name" value="Ald_Xan_dh_C"/>
    <property type="match status" value="1"/>
</dbReference>
<evidence type="ECO:0000259" key="3">
    <source>
        <dbReference type="SMART" id="SM01008"/>
    </source>
</evidence>
<dbReference type="EMBL" id="JAQQAL010000022">
    <property type="protein sequence ID" value="MDC7227109.1"/>
    <property type="molecule type" value="Genomic_DNA"/>
</dbReference>
<protein>
    <submittedName>
        <fullName evidence="4">Molybdopterin-dependent oxidoreductase</fullName>
    </submittedName>
</protein>
<dbReference type="InterPro" id="IPR036856">
    <property type="entry name" value="Ald_Oxase/Xan_DH_a/b_sf"/>
</dbReference>
<comment type="caution">
    <text evidence="4">The sequence shown here is derived from an EMBL/GenBank/DDBJ whole genome shotgun (WGS) entry which is preliminary data.</text>
</comment>
<dbReference type="Pfam" id="PF02738">
    <property type="entry name" value="MoCoBD_1"/>
    <property type="match status" value="1"/>
</dbReference>
<dbReference type="InterPro" id="IPR016208">
    <property type="entry name" value="Ald_Oxase/xanthine_DH-like"/>
</dbReference>
<keyword evidence="2" id="KW-0560">Oxidoreductase</keyword>
<dbReference type="PANTHER" id="PTHR11908">
    <property type="entry name" value="XANTHINE DEHYDROGENASE"/>
    <property type="match status" value="1"/>
</dbReference>
<dbReference type="InterPro" id="IPR000674">
    <property type="entry name" value="Ald_Oxase/Xan_DH_a/b"/>
</dbReference>
<dbReference type="GO" id="GO:0005506">
    <property type="term" value="F:iron ion binding"/>
    <property type="evidence" value="ECO:0007669"/>
    <property type="project" value="InterPro"/>
</dbReference>
<accession>A0AAJ1IFD2</accession>
<evidence type="ECO:0000313" key="4">
    <source>
        <dbReference type="EMBL" id="MDC7227109.1"/>
    </source>
</evidence>
<dbReference type="GO" id="GO:0016491">
    <property type="term" value="F:oxidoreductase activity"/>
    <property type="evidence" value="ECO:0007669"/>
    <property type="project" value="UniProtKB-KW"/>
</dbReference>
<dbReference type="Pfam" id="PF01315">
    <property type="entry name" value="Ald_Xan_dh_C"/>
    <property type="match status" value="1"/>
</dbReference>
<proteinExistence type="predicted"/>
<dbReference type="InterPro" id="IPR046867">
    <property type="entry name" value="AldOxase/xan_DH_MoCoBD2"/>
</dbReference>
<dbReference type="Gene3D" id="3.30.365.10">
    <property type="entry name" value="Aldehyde oxidase/xanthine dehydrogenase, molybdopterin binding domain"/>
    <property type="match status" value="4"/>
</dbReference>
<dbReference type="InterPro" id="IPR037165">
    <property type="entry name" value="AldOxase/xan_DH_Mopterin-bd_sf"/>
</dbReference>
<reference evidence="4 5" key="1">
    <citation type="submission" date="2022-12" db="EMBL/GenBank/DDBJ databases">
        <title>Metagenome assembled genome from gulf of manar.</title>
        <authorList>
            <person name="Kohli P."/>
            <person name="Pk S."/>
            <person name="Venkata Ramana C."/>
            <person name="Sasikala C."/>
        </authorList>
    </citation>
    <scope>NUCLEOTIDE SEQUENCE [LARGE SCALE GENOMIC DNA]</scope>
    <source>
        <strain evidence="4">JB008</strain>
    </source>
</reference>
<dbReference type="Gene3D" id="3.90.1170.50">
    <property type="entry name" value="Aldehyde oxidase/xanthine dehydrogenase, a/b hammerhead"/>
    <property type="match status" value="1"/>
</dbReference>
<evidence type="ECO:0000256" key="2">
    <source>
        <dbReference type="ARBA" id="ARBA00023002"/>
    </source>
</evidence>
<name>A0AAJ1IFD2_9SPIO</name>
<dbReference type="SUPFAM" id="SSF56003">
    <property type="entry name" value="Molybdenum cofactor-binding domain"/>
    <property type="match status" value="1"/>
</dbReference>
<gene>
    <name evidence="4" type="ORF">PQJ61_10140</name>
</gene>
<dbReference type="InterPro" id="IPR008274">
    <property type="entry name" value="AldOxase/xan_DH_MoCoBD1"/>
</dbReference>
<dbReference type="Proteomes" id="UP001221217">
    <property type="component" value="Unassembled WGS sequence"/>
</dbReference>
<evidence type="ECO:0000313" key="5">
    <source>
        <dbReference type="Proteomes" id="UP001221217"/>
    </source>
</evidence>
<dbReference type="PANTHER" id="PTHR11908:SF132">
    <property type="entry name" value="ALDEHYDE OXIDASE 1-RELATED"/>
    <property type="match status" value="1"/>
</dbReference>
<keyword evidence="1" id="KW-0500">Molybdenum</keyword>
<dbReference type="Pfam" id="PF20256">
    <property type="entry name" value="MoCoBD_2"/>
    <property type="match status" value="1"/>
</dbReference>